<sequence length="283" mass="32164">MANSKKLMMRPFTFSPPAPRTSSSSDSDSEHGSDIFPDPVKLQIKGYTQGKCWVCETDVAGACHIIGRHYPSLESTANGIALCQPCHVQYDKADPDFVLLPEDLDYFIRFELSDREKKDRRSRQGFPIGYRGPIQTCLLVNYIMGGLLTDESVEILSEPHPWHGDPMGAICRAILVLGGSREDALEETRVQLETLKHLYFFDHGLREQGPYNPQSDTQRKRLWSHEDDSDHGEQKKLKSDKWEEDSDRTLRPSPRPCGNQWLLGPEVTTEQAIRRFTIDTGTE</sequence>
<dbReference type="EMBL" id="JXNT01000005">
    <property type="protein sequence ID" value="ODM19319.1"/>
    <property type="molecule type" value="Genomic_DNA"/>
</dbReference>
<evidence type="ECO:0000313" key="2">
    <source>
        <dbReference type="EMBL" id="ODM19319.1"/>
    </source>
</evidence>
<evidence type="ECO:0000256" key="1">
    <source>
        <dbReference type="SAM" id="MobiDB-lite"/>
    </source>
</evidence>
<reference evidence="2 3" key="1">
    <citation type="journal article" date="2016" name="BMC Genomics">
        <title>Comparative genomic and transcriptomic analyses of the Fuzhuan brick tea-fermentation fungus Aspergillus cristatus.</title>
        <authorList>
            <person name="Ge Y."/>
            <person name="Wang Y."/>
            <person name="Liu Y."/>
            <person name="Tan Y."/>
            <person name="Ren X."/>
            <person name="Zhang X."/>
            <person name="Hyde K.D."/>
            <person name="Liu Y."/>
            <person name="Liu Z."/>
        </authorList>
    </citation>
    <scope>NUCLEOTIDE SEQUENCE [LARGE SCALE GENOMIC DNA]</scope>
    <source>
        <strain evidence="2 3">GZAAS20.1005</strain>
    </source>
</reference>
<keyword evidence="3" id="KW-1185">Reference proteome</keyword>
<dbReference type="AlphaFoldDB" id="A0A1E3BEF8"/>
<protein>
    <submittedName>
        <fullName evidence="2">Uncharacterized protein</fullName>
    </submittedName>
</protein>
<organism evidence="2 3">
    <name type="scientific">Aspergillus cristatus</name>
    <name type="common">Chinese Fuzhuan brick tea-fermentation fungus</name>
    <name type="synonym">Eurotium cristatum</name>
    <dbReference type="NCBI Taxonomy" id="573508"/>
    <lineage>
        <taxon>Eukaryota</taxon>
        <taxon>Fungi</taxon>
        <taxon>Dikarya</taxon>
        <taxon>Ascomycota</taxon>
        <taxon>Pezizomycotina</taxon>
        <taxon>Eurotiomycetes</taxon>
        <taxon>Eurotiomycetidae</taxon>
        <taxon>Eurotiales</taxon>
        <taxon>Aspergillaceae</taxon>
        <taxon>Aspergillus</taxon>
        <taxon>Aspergillus subgen. Aspergillus</taxon>
    </lineage>
</organism>
<proteinExistence type="predicted"/>
<feature type="region of interest" description="Disordered" evidence="1">
    <location>
        <begin position="209"/>
        <end position="263"/>
    </location>
</feature>
<dbReference type="STRING" id="573508.A0A1E3BEF8"/>
<name>A0A1E3BEF8_ASPCR</name>
<feature type="compositionally biased region" description="Basic and acidic residues" evidence="1">
    <location>
        <begin position="217"/>
        <end position="241"/>
    </location>
</feature>
<evidence type="ECO:0000313" key="3">
    <source>
        <dbReference type="Proteomes" id="UP000094569"/>
    </source>
</evidence>
<dbReference type="VEuPathDB" id="FungiDB:SI65_05936"/>
<comment type="caution">
    <text evidence="2">The sequence shown here is derived from an EMBL/GenBank/DDBJ whole genome shotgun (WGS) entry which is preliminary data.</text>
</comment>
<feature type="region of interest" description="Disordered" evidence="1">
    <location>
        <begin position="1"/>
        <end position="36"/>
    </location>
</feature>
<dbReference type="OrthoDB" id="3800761at2759"/>
<gene>
    <name evidence="2" type="ORF">SI65_05936</name>
</gene>
<accession>A0A1E3BEF8</accession>
<dbReference type="Proteomes" id="UP000094569">
    <property type="component" value="Unassembled WGS sequence"/>
</dbReference>